<protein>
    <submittedName>
        <fullName evidence="2">Uncharacterized protein</fullName>
    </submittedName>
</protein>
<gene>
    <name evidence="2" type="ORF">AcetOrient_orf01773</name>
</gene>
<accession>A0A2Z5ZGP9</accession>
<reference evidence="2 3" key="1">
    <citation type="submission" date="2018-02" db="EMBL/GenBank/DDBJ databases">
        <title>Acetobacter orientalis genome.</title>
        <authorList>
            <person name="Nakashima N."/>
            <person name="Tamura T."/>
        </authorList>
    </citation>
    <scope>NUCLEOTIDE SEQUENCE [LARGE SCALE GENOMIC DNA]</scope>
    <source>
        <strain evidence="2 3">FAN1</strain>
    </source>
</reference>
<keyword evidence="1" id="KW-0472">Membrane</keyword>
<organism evidence="2 3">
    <name type="scientific">Acetobacter orientalis</name>
    <dbReference type="NCBI Taxonomy" id="146474"/>
    <lineage>
        <taxon>Bacteria</taxon>
        <taxon>Pseudomonadati</taxon>
        <taxon>Pseudomonadota</taxon>
        <taxon>Alphaproteobacteria</taxon>
        <taxon>Acetobacterales</taxon>
        <taxon>Acetobacteraceae</taxon>
        <taxon>Acetobacter</taxon>
    </lineage>
</organism>
<sequence>MWFVTMQAFFYGVLYSACSVSLFPLVLRVWKGLLACMWFWALVGMLGLL</sequence>
<keyword evidence="1" id="KW-1133">Transmembrane helix</keyword>
<name>A0A2Z5ZGP9_9PROT</name>
<dbReference type="KEGG" id="aot:AcetOri_orf01773"/>
<evidence type="ECO:0000313" key="2">
    <source>
        <dbReference type="EMBL" id="BBC79535.1"/>
    </source>
</evidence>
<dbReference type="Proteomes" id="UP000270034">
    <property type="component" value="Chromosome"/>
</dbReference>
<evidence type="ECO:0000313" key="3">
    <source>
        <dbReference type="Proteomes" id="UP000270034"/>
    </source>
</evidence>
<proteinExistence type="predicted"/>
<dbReference type="EMBL" id="AP018515">
    <property type="protein sequence ID" value="BBC79535.1"/>
    <property type="molecule type" value="Genomic_DNA"/>
</dbReference>
<dbReference type="AlphaFoldDB" id="A0A2Z5ZGP9"/>
<keyword evidence="1" id="KW-0812">Transmembrane</keyword>
<feature type="transmembrane region" description="Helical" evidence="1">
    <location>
        <begin position="29"/>
        <end position="48"/>
    </location>
</feature>
<evidence type="ECO:0000256" key="1">
    <source>
        <dbReference type="SAM" id="Phobius"/>
    </source>
</evidence>